<dbReference type="InterPro" id="IPR011009">
    <property type="entry name" value="Kinase-like_dom_sf"/>
</dbReference>
<dbReference type="AlphaFoldDB" id="A0A4R8ZYP4"/>
<name>A0A4R8ZYP4_9MICO</name>
<reference evidence="11 12" key="1">
    <citation type="submission" date="2019-03" db="EMBL/GenBank/DDBJ databases">
        <title>Genomics of glacier-inhabiting Cryobacterium strains.</title>
        <authorList>
            <person name="Liu Q."/>
            <person name="Xin Y.-H."/>
        </authorList>
    </citation>
    <scope>NUCLEOTIDE SEQUENCE [LARGE SCALE GENOMIC DNA]</scope>
    <source>
        <strain evidence="11 12">Hh14</strain>
    </source>
</reference>
<dbReference type="InterPro" id="IPR017441">
    <property type="entry name" value="Protein_kinase_ATP_BS"/>
</dbReference>
<dbReference type="Pfam" id="PF00069">
    <property type="entry name" value="Pkinase"/>
    <property type="match status" value="1"/>
</dbReference>
<evidence type="ECO:0000256" key="1">
    <source>
        <dbReference type="ARBA" id="ARBA00012513"/>
    </source>
</evidence>
<feature type="binding site" evidence="7">
    <location>
        <position position="44"/>
    </location>
    <ligand>
        <name>ATP</name>
        <dbReference type="ChEBI" id="CHEBI:30616"/>
    </ligand>
</feature>
<dbReference type="Proteomes" id="UP000297447">
    <property type="component" value="Unassembled WGS sequence"/>
</dbReference>
<dbReference type="PROSITE" id="PS00107">
    <property type="entry name" value="PROTEIN_KINASE_ATP"/>
    <property type="match status" value="1"/>
</dbReference>
<evidence type="ECO:0000256" key="2">
    <source>
        <dbReference type="ARBA" id="ARBA00022527"/>
    </source>
</evidence>
<dbReference type="RefSeq" id="WP_134519914.1">
    <property type="nucleotide sequence ID" value="NZ_SOHE01000053.1"/>
</dbReference>
<keyword evidence="9" id="KW-0812">Transmembrane</keyword>
<evidence type="ECO:0000256" key="6">
    <source>
        <dbReference type="ARBA" id="ARBA00022840"/>
    </source>
</evidence>
<gene>
    <name evidence="11" type="ORF">E3T55_12630</name>
</gene>
<evidence type="ECO:0000256" key="7">
    <source>
        <dbReference type="PROSITE-ProRule" id="PRU10141"/>
    </source>
</evidence>
<evidence type="ECO:0000256" key="8">
    <source>
        <dbReference type="SAM" id="MobiDB-lite"/>
    </source>
</evidence>
<dbReference type="PROSITE" id="PS50011">
    <property type="entry name" value="PROTEIN_KINASE_DOM"/>
    <property type="match status" value="1"/>
</dbReference>
<comment type="caution">
    <text evidence="11">The sequence shown here is derived from an EMBL/GenBank/DDBJ whole genome shotgun (WGS) entry which is preliminary data.</text>
</comment>
<dbReference type="Gene3D" id="3.30.200.20">
    <property type="entry name" value="Phosphorylase Kinase, domain 1"/>
    <property type="match status" value="1"/>
</dbReference>
<protein>
    <recommendedName>
        <fullName evidence="1">non-specific serine/threonine protein kinase</fullName>
        <ecNumber evidence="1">2.7.11.1</ecNumber>
    </recommendedName>
</protein>
<keyword evidence="12" id="KW-1185">Reference proteome</keyword>
<keyword evidence="2 11" id="KW-0723">Serine/threonine-protein kinase</keyword>
<keyword evidence="9" id="KW-0472">Membrane</keyword>
<feature type="transmembrane region" description="Helical" evidence="9">
    <location>
        <begin position="381"/>
        <end position="404"/>
    </location>
</feature>
<dbReference type="InterPro" id="IPR008271">
    <property type="entry name" value="Ser/Thr_kinase_AS"/>
</dbReference>
<accession>A0A4R8ZYP4</accession>
<evidence type="ECO:0000313" key="12">
    <source>
        <dbReference type="Proteomes" id="UP000297447"/>
    </source>
</evidence>
<evidence type="ECO:0000256" key="5">
    <source>
        <dbReference type="ARBA" id="ARBA00022777"/>
    </source>
</evidence>
<sequence>MTRRLPSPPPNLPGFSYVRVLGSGGFADVFLYEQNLPRRPVAVKVLLAGIVTDQVRQMFRAEADLMALLSSHPSILTVFQSSVSSDGRPYLVMEYCSASLSQRYRAAPLAVPDVLRIGIKIASAVETAHRAGVLHRDIKPSNILVTAYGHPVLSDFGIASTLNEAEKADAVGLSIPWSAPEVLLDEVSGTIASEVWSLGATLYSLLAGRSPFEVPGSENSTADLMGRIVRAKVPPIGRADVPARLDALLTRSMSRNPQARQRSVLELVRELQTVEADLGLAQTPLEVALEDWAAAATADPDDKTRITGVASIDPAPARRRRSASARPALTRAAAVGPSGRLPLAEPLSGHRYPSVHGTAGSRSALGSSATVLSRPRRRVGLLWVLVAASVVLVGGTAAGAAVLLQSTDAAIPRVTNVDGSERNGRVLFEWTDPGTQQGDSYVVALRSGETSIQRGTAFTVDPHGAASVCVTVTVNRAGKYGEPSREKCVDVAGDAAGPVAGDIHGDDR</sequence>
<keyword evidence="4 7" id="KW-0547">Nucleotide-binding</keyword>
<evidence type="ECO:0000313" key="11">
    <source>
        <dbReference type="EMBL" id="TFD48888.1"/>
    </source>
</evidence>
<evidence type="ECO:0000259" key="10">
    <source>
        <dbReference type="PROSITE" id="PS50011"/>
    </source>
</evidence>
<keyword evidence="5 11" id="KW-0418">Kinase</keyword>
<keyword evidence="3" id="KW-0808">Transferase</keyword>
<dbReference type="SUPFAM" id="SSF56112">
    <property type="entry name" value="Protein kinase-like (PK-like)"/>
    <property type="match status" value="1"/>
</dbReference>
<dbReference type="GO" id="GO:0004674">
    <property type="term" value="F:protein serine/threonine kinase activity"/>
    <property type="evidence" value="ECO:0007669"/>
    <property type="project" value="UniProtKB-KW"/>
</dbReference>
<dbReference type="PROSITE" id="PS00108">
    <property type="entry name" value="PROTEIN_KINASE_ST"/>
    <property type="match status" value="1"/>
</dbReference>
<feature type="region of interest" description="Disordered" evidence="8">
    <location>
        <begin position="339"/>
        <end position="369"/>
    </location>
</feature>
<dbReference type="PANTHER" id="PTHR43289:SF6">
    <property type="entry name" value="SERINE_THREONINE-PROTEIN KINASE NEKL-3"/>
    <property type="match status" value="1"/>
</dbReference>
<proteinExistence type="predicted"/>
<dbReference type="EMBL" id="SOHE01000053">
    <property type="protein sequence ID" value="TFD48888.1"/>
    <property type="molecule type" value="Genomic_DNA"/>
</dbReference>
<dbReference type="InterPro" id="IPR000719">
    <property type="entry name" value="Prot_kinase_dom"/>
</dbReference>
<dbReference type="PANTHER" id="PTHR43289">
    <property type="entry name" value="MITOGEN-ACTIVATED PROTEIN KINASE KINASE KINASE 20-RELATED"/>
    <property type="match status" value="1"/>
</dbReference>
<dbReference type="GO" id="GO:0005524">
    <property type="term" value="F:ATP binding"/>
    <property type="evidence" value="ECO:0007669"/>
    <property type="project" value="UniProtKB-UniRule"/>
</dbReference>
<evidence type="ECO:0000256" key="4">
    <source>
        <dbReference type="ARBA" id="ARBA00022741"/>
    </source>
</evidence>
<dbReference type="EC" id="2.7.11.1" evidence="1"/>
<dbReference type="SMART" id="SM00220">
    <property type="entry name" value="S_TKc"/>
    <property type="match status" value="1"/>
</dbReference>
<feature type="compositionally biased region" description="Polar residues" evidence="8">
    <location>
        <begin position="360"/>
        <end position="369"/>
    </location>
</feature>
<keyword evidence="9" id="KW-1133">Transmembrane helix</keyword>
<organism evidence="11 12">
    <name type="scientific">Cryobacterium frigoriphilum</name>
    <dbReference type="NCBI Taxonomy" id="1259150"/>
    <lineage>
        <taxon>Bacteria</taxon>
        <taxon>Bacillati</taxon>
        <taxon>Actinomycetota</taxon>
        <taxon>Actinomycetes</taxon>
        <taxon>Micrococcales</taxon>
        <taxon>Microbacteriaceae</taxon>
        <taxon>Cryobacterium</taxon>
    </lineage>
</organism>
<dbReference type="OrthoDB" id="9762169at2"/>
<feature type="domain" description="Protein kinase" evidence="10">
    <location>
        <begin position="15"/>
        <end position="274"/>
    </location>
</feature>
<keyword evidence="6 7" id="KW-0067">ATP-binding</keyword>
<evidence type="ECO:0000256" key="9">
    <source>
        <dbReference type="SAM" id="Phobius"/>
    </source>
</evidence>
<evidence type="ECO:0000256" key="3">
    <source>
        <dbReference type="ARBA" id="ARBA00022679"/>
    </source>
</evidence>
<dbReference type="Gene3D" id="1.10.510.10">
    <property type="entry name" value="Transferase(Phosphotransferase) domain 1"/>
    <property type="match status" value="1"/>
</dbReference>
<dbReference type="CDD" id="cd14014">
    <property type="entry name" value="STKc_PknB_like"/>
    <property type="match status" value="1"/>
</dbReference>
<feature type="region of interest" description="Disordered" evidence="8">
    <location>
        <begin position="312"/>
        <end position="331"/>
    </location>
</feature>